<evidence type="ECO:0008006" key="4">
    <source>
        <dbReference type="Google" id="ProtNLM"/>
    </source>
</evidence>
<proteinExistence type="predicted"/>
<gene>
    <name evidence="2" type="ORF">DBO85_14220</name>
</gene>
<dbReference type="Proteomes" id="UP000244064">
    <property type="component" value="Unassembled WGS sequence"/>
</dbReference>
<dbReference type="OrthoDB" id="6876429at2"/>
<protein>
    <recommendedName>
        <fullName evidence="4">Lipoprotein</fullName>
    </recommendedName>
</protein>
<keyword evidence="3" id="KW-1185">Reference proteome</keyword>
<dbReference type="PROSITE" id="PS51257">
    <property type="entry name" value="PROKAR_LIPOPROTEIN"/>
    <property type="match status" value="1"/>
</dbReference>
<reference evidence="2 3" key="1">
    <citation type="submission" date="2018-04" db="EMBL/GenBank/DDBJ databases">
        <title>Pseudomonas sp. nov., isolated from mangrove soil.</title>
        <authorList>
            <person name="Chen C."/>
        </authorList>
    </citation>
    <scope>NUCLEOTIDE SEQUENCE [LARGE SCALE GENOMIC DNA]</scope>
    <source>
        <strain evidence="2 3">TC-11</strain>
    </source>
</reference>
<dbReference type="RefSeq" id="WP_108107925.1">
    <property type="nucleotide sequence ID" value="NZ_QASN01000020.1"/>
</dbReference>
<evidence type="ECO:0000313" key="3">
    <source>
        <dbReference type="Proteomes" id="UP000244064"/>
    </source>
</evidence>
<accession>A0A2T5P6V4</accession>
<keyword evidence="1" id="KW-0732">Signal</keyword>
<comment type="caution">
    <text evidence="2">The sequence shown here is derived from an EMBL/GenBank/DDBJ whole genome shotgun (WGS) entry which is preliminary data.</text>
</comment>
<sequence length="137" mass="14768">MSKILFASLFLALLGGCAQPQQLERPMPNGAYLVIEGSEAWAVLVQDGQRMEERGRVLDVVKLPGQHSQIAASYVIETTNCGKLQWLTERSGALEGETRLLSQQYNVDLDSPGCVISDGLSRAWTALDYSGSAVPAG</sequence>
<dbReference type="EMBL" id="QASN01000020">
    <property type="protein sequence ID" value="PTU73479.1"/>
    <property type="molecule type" value="Genomic_DNA"/>
</dbReference>
<evidence type="ECO:0000313" key="2">
    <source>
        <dbReference type="EMBL" id="PTU73479.1"/>
    </source>
</evidence>
<evidence type="ECO:0000256" key="1">
    <source>
        <dbReference type="SAM" id="SignalP"/>
    </source>
</evidence>
<feature type="signal peptide" evidence="1">
    <location>
        <begin position="1"/>
        <end position="20"/>
    </location>
</feature>
<dbReference type="AlphaFoldDB" id="A0A2T5P6V4"/>
<feature type="chain" id="PRO_5015450177" description="Lipoprotein" evidence="1">
    <location>
        <begin position="21"/>
        <end position="137"/>
    </location>
</feature>
<name>A0A2T5P6V4_9PSED</name>
<organism evidence="2 3">
    <name type="scientific">Pseudomonas mangrovi</name>
    <dbReference type="NCBI Taxonomy" id="2161748"/>
    <lineage>
        <taxon>Bacteria</taxon>
        <taxon>Pseudomonadati</taxon>
        <taxon>Pseudomonadota</taxon>
        <taxon>Gammaproteobacteria</taxon>
        <taxon>Pseudomonadales</taxon>
        <taxon>Pseudomonadaceae</taxon>
        <taxon>Pseudomonas</taxon>
    </lineage>
</organism>